<dbReference type="SUPFAM" id="SSF46689">
    <property type="entry name" value="Homeodomain-like"/>
    <property type="match status" value="1"/>
</dbReference>
<reference evidence="1" key="1">
    <citation type="journal article" date="2014" name="Int. J. Syst. Evol. Microbiol.">
        <title>Complete genome sequence of Corynebacterium casei LMG S-19264T (=DSM 44701T), isolated from a smear-ripened cheese.</title>
        <authorList>
            <consortium name="US DOE Joint Genome Institute (JGI-PGF)"/>
            <person name="Walter F."/>
            <person name="Albersmeier A."/>
            <person name="Kalinowski J."/>
            <person name="Ruckert C."/>
        </authorList>
    </citation>
    <scope>NUCLEOTIDE SEQUENCE</scope>
    <source>
        <strain evidence="1">JCM 3086</strain>
    </source>
</reference>
<gene>
    <name evidence="1" type="ORF">GCM10010121_096630</name>
</gene>
<comment type="caution">
    <text evidence="1">The sequence shown here is derived from an EMBL/GenBank/DDBJ whole genome shotgun (WGS) entry which is preliminary data.</text>
</comment>
<sequence length="158" mass="17964">MGRQSPYPEEFRKDAVALYRVAGGGRTYAAVAADVGVTGETLRSWVRQADELAGRGTRADQTGEGRDGELVRLREENKRLRKAEADRRLRWVFYLSAQSTMMYPGASRDFYLRKRAEGLRYVQAVLALARRRVDVLWAMFRDQRIYVPAPPSPDPAGR</sequence>
<dbReference type="Gene3D" id="1.10.10.60">
    <property type="entry name" value="Homeodomain-like"/>
    <property type="match status" value="1"/>
</dbReference>
<protein>
    <recommendedName>
        <fullName evidence="3">Transposase</fullName>
    </recommendedName>
</protein>
<organism evidence="1 2">
    <name type="scientific">Streptomyces brasiliensis</name>
    <dbReference type="NCBI Taxonomy" id="1954"/>
    <lineage>
        <taxon>Bacteria</taxon>
        <taxon>Bacillati</taxon>
        <taxon>Actinomycetota</taxon>
        <taxon>Actinomycetes</taxon>
        <taxon>Kitasatosporales</taxon>
        <taxon>Streptomycetaceae</taxon>
        <taxon>Streptomyces</taxon>
    </lineage>
</organism>
<keyword evidence="2" id="KW-1185">Reference proteome</keyword>
<dbReference type="GO" id="GO:0003677">
    <property type="term" value="F:DNA binding"/>
    <property type="evidence" value="ECO:0007669"/>
    <property type="project" value="InterPro"/>
</dbReference>
<reference evidence="1" key="2">
    <citation type="submission" date="2020-09" db="EMBL/GenBank/DDBJ databases">
        <authorList>
            <person name="Sun Q."/>
            <person name="Ohkuma M."/>
        </authorList>
    </citation>
    <scope>NUCLEOTIDE SEQUENCE</scope>
    <source>
        <strain evidence="1">JCM 3086</strain>
    </source>
</reference>
<dbReference type="InterPro" id="IPR002514">
    <property type="entry name" value="Transposase_8"/>
</dbReference>
<dbReference type="AlphaFoldDB" id="A0A917PC84"/>
<dbReference type="EMBL" id="BMQA01000123">
    <property type="protein sequence ID" value="GGJ70674.1"/>
    <property type="molecule type" value="Genomic_DNA"/>
</dbReference>
<evidence type="ECO:0000313" key="1">
    <source>
        <dbReference type="EMBL" id="GGJ70674.1"/>
    </source>
</evidence>
<name>A0A917PC84_9ACTN</name>
<evidence type="ECO:0000313" key="2">
    <source>
        <dbReference type="Proteomes" id="UP000657574"/>
    </source>
</evidence>
<accession>A0A917PC84</accession>
<proteinExistence type="predicted"/>
<dbReference type="Proteomes" id="UP000657574">
    <property type="component" value="Unassembled WGS sequence"/>
</dbReference>
<dbReference type="GO" id="GO:0004803">
    <property type="term" value="F:transposase activity"/>
    <property type="evidence" value="ECO:0007669"/>
    <property type="project" value="InterPro"/>
</dbReference>
<evidence type="ECO:0008006" key="3">
    <source>
        <dbReference type="Google" id="ProtNLM"/>
    </source>
</evidence>
<dbReference type="GO" id="GO:0006313">
    <property type="term" value="P:DNA transposition"/>
    <property type="evidence" value="ECO:0007669"/>
    <property type="project" value="InterPro"/>
</dbReference>
<dbReference type="InterPro" id="IPR009057">
    <property type="entry name" value="Homeodomain-like_sf"/>
</dbReference>
<dbReference type="Pfam" id="PF01527">
    <property type="entry name" value="HTH_Tnp_1"/>
    <property type="match status" value="1"/>
</dbReference>